<dbReference type="InterPro" id="IPR001606">
    <property type="entry name" value="ARID_dom"/>
</dbReference>
<dbReference type="SUPFAM" id="SSF46774">
    <property type="entry name" value="ARID-like"/>
    <property type="match status" value="1"/>
</dbReference>
<comment type="caution">
    <text evidence="5">The sequence shown here is derived from an EMBL/GenBank/DDBJ whole genome shotgun (WGS) entry which is preliminary data.</text>
</comment>
<dbReference type="GO" id="GO:0003677">
    <property type="term" value="F:DNA binding"/>
    <property type="evidence" value="ECO:0007669"/>
    <property type="project" value="UniProtKB-UniRule"/>
</dbReference>
<evidence type="ECO:0000256" key="1">
    <source>
        <dbReference type="PROSITE-ProRule" id="PRU00267"/>
    </source>
</evidence>
<dbReference type="Pfam" id="PF01388">
    <property type="entry name" value="ARID"/>
    <property type="match status" value="1"/>
</dbReference>
<evidence type="ECO:0000259" key="3">
    <source>
        <dbReference type="PROSITE" id="PS50118"/>
    </source>
</evidence>
<dbReference type="PANTHER" id="PTHR46691">
    <property type="entry name" value="HIGH MOBILITY GROUP B PROTEIN 9"/>
    <property type="match status" value="1"/>
</dbReference>
<reference evidence="6" key="1">
    <citation type="submission" date="2024-07" db="EMBL/GenBank/DDBJ databases">
        <title>Two chromosome-level genome assemblies of Korean endemic species Abeliophyllum distichum and Forsythia ovata (Oleaceae).</title>
        <authorList>
            <person name="Jang H."/>
        </authorList>
    </citation>
    <scope>NUCLEOTIDE SEQUENCE [LARGE SCALE GENOMIC DNA]</scope>
</reference>
<evidence type="ECO:0000313" key="5">
    <source>
        <dbReference type="EMBL" id="KAL2469063.1"/>
    </source>
</evidence>
<dbReference type="PANTHER" id="PTHR46691:SF5">
    <property type="entry name" value="HMG (HIGH MOBILITY GROUP) BOX PROTEIN"/>
    <property type="match status" value="1"/>
</dbReference>
<dbReference type="SMART" id="SM01014">
    <property type="entry name" value="ARID"/>
    <property type="match status" value="1"/>
</dbReference>
<dbReference type="SMART" id="SM00398">
    <property type="entry name" value="HMG"/>
    <property type="match status" value="1"/>
</dbReference>
<organism evidence="5 6">
    <name type="scientific">Forsythia ovata</name>
    <dbReference type="NCBI Taxonomy" id="205694"/>
    <lineage>
        <taxon>Eukaryota</taxon>
        <taxon>Viridiplantae</taxon>
        <taxon>Streptophyta</taxon>
        <taxon>Embryophyta</taxon>
        <taxon>Tracheophyta</taxon>
        <taxon>Spermatophyta</taxon>
        <taxon>Magnoliopsida</taxon>
        <taxon>eudicotyledons</taxon>
        <taxon>Gunneridae</taxon>
        <taxon>Pentapetalae</taxon>
        <taxon>asterids</taxon>
        <taxon>lamiids</taxon>
        <taxon>Lamiales</taxon>
        <taxon>Oleaceae</taxon>
        <taxon>Forsythieae</taxon>
        <taxon>Forsythia</taxon>
    </lineage>
</organism>
<evidence type="ECO:0000259" key="4">
    <source>
        <dbReference type="PROSITE" id="PS51011"/>
    </source>
</evidence>
<feature type="domain" description="ARID" evidence="4">
    <location>
        <begin position="29"/>
        <end position="119"/>
    </location>
</feature>
<proteinExistence type="predicted"/>
<feature type="DNA-binding region" description="HMG box" evidence="1">
    <location>
        <begin position="200"/>
        <end position="269"/>
    </location>
</feature>
<dbReference type="Pfam" id="PF00505">
    <property type="entry name" value="HMG_box"/>
    <property type="match status" value="1"/>
</dbReference>
<dbReference type="InterPro" id="IPR036910">
    <property type="entry name" value="HMG_box_dom_sf"/>
</dbReference>
<dbReference type="InterPro" id="IPR036431">
    <property type="entry name" value="ARID_dom_sf"/>
</dbReference>
<evidence type="ECO:0000313" key="6">
    <source>
        <dbReference type="Proteomes" id="UP001604277"/>
    </source>
</evidence>
<dbReference type="Proteomes" id="UP001604277">
    <property type="component" value="Unassembled WGS sequence"/>
</dbReference>
<dbReference type="EMBL" id="JBFOLJ010000016">
    <property type="protein sequence ID" value="KAL2469063.1"/>
    <property type="molecule type" value="Genomic_DNA"/>
</dbReference>
<keyword evidence="6" id="KW-1185">Reference proteome</keyword>
<evidence type="ECO:0000256" key="2">
    <source>
        <dbReference type="SAM" id="MobiDB-lite"/>
    </source>
</evidence>
<dbReference type="SMART" id="SM00501">
    <property type="entry name" value="BRIGHT"/>
    <property type="match status" value="1"/>
</dbReference>
<gene>
    <name evidence="5" type="ORF">Fot_50639</name>
</gene>
<accession>A0ABD1PYR7</accession>
<keyword evidence="1" id="KW-0238">DNA-binding</keyword>
<sequence length="335" mass="38539">MEKKINGCDGTCDFGEKNPKSSAINARDKSSKDSFYEKLSKLHESSGLSRVFNFREAILDLHLLYKEVTQRGGFHQVTKYGKWDEVASILNLKCSVSIQATELHTVYENLLHQFEQIYHYRVPKDANTRPGPSSYGDSRRCRIGKRKYCNSSSSLSTVCSGGPAEKKKSNNHPCQVSAVEQIQAMLLTTDKELIKDTDPPLKPRTGYQIFLRIACHRLKKTHGESSGSQNIRDMAIEAWRHLSEEDKLPYIDAFKMDRERYNREMAAYERGINYQNTKALKETHNDYYVSLQPDCENFLSPDEFSVELANQVMKNAQSKDPILQTYWNEFYDSLE</sequence>
<keyword evidence="1" id="KW-0539">Nucleus</keyword>
<dbReference type="InterPro" id="IPR009071">
    <property type="entry name" value="HMG_box_dom"/>
</dbReference>
<dbReference type="PROSITE" id="PS51011">
    <property type="entry name" value="ARID"/>
    <property type="match status" value="1"/>
</dbReference>
<feature type="domain" description="HMG box" evidence="3">
    <location>
        <begin position="200"/>
        <end position="269"/>
    </location>
</feature>
<name>A0ABD1PYR7_9LAMI</name>
<dbReference type="PROSITE" id="PS50118">
    <property type="entry name" value="HMG_BOX_2"/>
    <property type="match status" value="1"/>
</dbReference>
<dbReference type="AlphaFoldDB" id="A0ABD1PYR7"/>
<dbReference type="Gene3D" id="1.10.30.10">
    <property type="entry name" value="High mobility group box domain"/>
    <property type="match status" value="1"/>
</dbReference>
<feature type="region of interest" description="Disordered" evidence="2">
    <location>
        <begin position="1"/>
        <end position="26"/>
    </location>
</feature>
<dbReference type="SUPFAM" id="SSF47095">
    <property type="entry name" value="HMG-box"/>
    <property type="match status" value="1"/>
</dbReference>
<dbReference type="GO" id="GO:0005634">
    <property type="term" value="C:nucleus"/>
    <property type="evidence" value="ECO:0007669"/>
    <property type="project" value="UniProtKB-UniRule"/>
</dbReference>
<dbReference type="Gene3D" id="1.10.150.60">
    <property type="entry name" value="ARID DNA-binding domain"/>
    <property type="match status" value="1"/>
</dbReference>
<protein>
    <submittedName>
        <fullName evidence="5">High mobility group B protein 10</fullName>
    </submittedName>
</protein>